<dbReference type="AlphaFoldDB" id="A0A0E9TVZ7"/>
<proteinExistence type="predicted"/>
<evidence type="ECO:0000313" key="1">
    <source>
        <dbReference type="EMBL" id="JAH57834.1"/>
    </source>
</evidence>
<reference evidence="1" key="1">
    <citation type="submission" date="2014-11" db="EMBL/GenBank/DDBJ databases">
        <authorList>
            <person name="Amaro Gonzalez C."/>
        </authorList>
    </citation>
    <scope>NUCLEOTIDE SEQUENCE</scope>
</reference>
<accession>A0A0E9TVZ7</accession>
<organism evidence="1">
    <name type="scientific">Anguilla anguilla</name>
    <name type="common">European freshwater eel</name>
    <name type="synonym">Muraena anguilla</name>
    <dbReference type="NCBI Taxonomy" id="7936"/>
    <lineage>
        <taxon>Eukaryota</taxon>
        <taxon>Metazoa</taxon>
        <taxon>Chordata</taxon>
        <taxon>Craniata</taxon>
        <taxon>Vertebrata</taxon>
        <taxon>Euteleostomi</taxon>
        <taxon>Actinopterygii</taxon>
        <taxon>Neopterygii</taxon>
        <taxon>Teleostei</taxon>
        <taxon>Anguilliformes</taxon>
        <taxon>Anguillidae</taxon>
        <taxon>Anguilla</taxon>
    </lineage>
</organism>
<reference evidence="1" key="2">
    <citation type="journal article" date="2015" name="Fish Shellfish Immunol.">
        <title>Early steps in the European eel (Anguilla anguilla)-Vibrio vulnificus interaction in the gills: Role of the RtxA13 toxin.</title>
        <authorList>
            <person name="Callol A."/>
            <person name="Pajuelo D."/>
            <person name="Ebbesson L."/>
            <person name="Teles M."/>
            <person name="MacKenzie S."/>
            <person name="Amaro C."/>
        </authorList>
    </citation>
    <scope>NUCLEOTIDE SEQUENCE</scope>
</reference>
<dbReference type="EMBL" id="GBXM01050743">
    <property type="protein sequence ID" value="JAH57834.1"/>
    <property type="molecule type" value="Transcribed_RNA"/>
</dbReference>
<protein>
    <submittedName>
        <fullName evidence="1">Uncharacterized protein</fullName>
    </submittedName>
</protein>
<name>A0A0E9TVZ7_ANGAN</name>
<sequence>MWVDCINYYCTHPEIGWTMSCKLLMGRERRWVLQFNKHITVLKVHRKK</sequence>